<dbReference type="InterPro" id="IPR035952">
    <property type="entry name" value="Rhomboid-like_sf"/>
</dbReference>
<evidence type="ECO:0000256" key="9">
    <source>
        <dbReference type="SAM" id="Phobius"/>
    </source>
</evidence>
<dbReference type="SUPFAM" id="SSF144091">
    <property type="entry name" value="Rhomboid-like"/>
    <property type="match status" value="1"/>
</dbReference>
<reference evidence="11" key="2">
    <citation type="submission" date="2020-09" db="EMBL/GenBank/DDBJ databases">
        <authorList>
            <person name="Sun Q."/>
            <person name="Zhou Y."/>
        </authorList>
    </citation>
    <scope>NUCLEOTIDE SEQUENCE</scope>
    <source>
        <strain evidence="11">CGMCC 4.7201</strain>
    </source>
</reference>
<evidence type="ECO:0000313" key="11">
    <source>
        <dbReference type="EMBL" id="GGO89752.1"/>
    </source>
</evidence>
<dbReference type="Proteomes" id="UP000641932">
    <property type="component" value="Unassembled WGS sequence"/>
</dbReference>
<dbReference type="PANTHER" id="PTHR43066:SF1">
    <property type="entry name" value="RHOMBOID PROTEIN 2"/>
    <property type="match status" value="1"/>
</dbReference>
<evidence type="ECO:0000256" key="5">
    <source>
        <dbReference type="ARBA" id="ARBA00022801"/>
    </source>
</evidence>
<feature type="transmembrane region" description="Helical" evidence="9">
    <location>
        <begin position="75"/>
        <end position="100"/>
    </location>
</feature>
<evidence type="ECO:0000256" key="7">
    <source>
        <dbReference type="ARBA" id="ARBA00023136"/>
    </source>
</evidence>
<reference evidence="11" key="1">
    <citation type="journal article" date="2014" name="Int. J. Syst. Evol. Microbiol.">
        <title>Complete genome sequence of Corynebacterium casei LMG S-19264T (=DSM 44701T), isolated from a smear-ripened cheese.</title>
        <authorList>
            <consortium name="US DOE Joint Genome Institute (JGI-PGF)"/>
            <person name="Walter F."/>
            <person name="Albersmeier A."/>
            <person name="Kalinowski J."/>
            <person name="Ruckert C."/>
        </authorList>
    </citation>
    <scope>NUCLEOTIDE SEQUENCE</scope>
    <source>
        <strain evidence="11">CGMCC 4.7201</strain>
    </source>
</reference>
<keyword evidence="3 11" id="KW-0645">Protease</keyword>
<dbReference type="Gene3D" id="1.20.1540.10">
    <property type="entry name" value="Rhomboid-like"/>
    <property type="match status" value="1"/>
</dbReference>
<evidence type="ECO:0000256" key="2">
    <source>
        <dbReference type="ARBA" id="ARBA00009045"/>
    </source>
</evidence>
<feature type="transmembrane region" description="Helical" evidence="9">
    <location>
        <begin position="159"/>
        <end position="177"/>
    </location>
</feature>
<keyword evidence="5" id="KW-0378">Hydrolase</keyword>
<feature type="transmembrane region" description="Helical" evidence="9">
    <location>
        <begin position="27"/>
        <end position="44"/>
    </location>
</feature>
<dbReference type="GO" id="GO:0004252">
    <property type="term" value="F:serine-type endopeptidase activity"/>
    <property type="evidence" value="ECO:0007669"/>
    <property type="project" value="InterPro"/>
</dbReference>
<evidence type="ECO:0000256" key="6">
    <source>
        <dbReference type="ARBA" id="ARBA00022989"/>
    </source>
</evidence>
<name>A0A917ZSV0_9ACTN</name>
<keyword evidence="6 9" id="KW-1133">Transmembrane helix</keyword>
<dbReference type="AlphaFoldDB" id="A0A917ZSV0"/>
<proteinExistence type="inferred from homology"/>
<organism evidence="11 12">
    <name type="scientific">Wenjunlia tyrosinilytica</name>
    <dbReference type="NCBI Taxonomy" id="1544741"/>
    <lineage>
        <taxon>Bacteria</taxon>
        <taxon>Bacillati</taxon>
        <taxon>Actinomycetota</taxon>
        <taxon>Actinomycetes</taxon>
        <taxon>Kitasatosporales</taxon>
        <taxon>Streptomycetaceae</taxon>
        <taxon>Wenjunlia</taxon>
    </lineage>
</organism>
<keyword evidence="7 9" id="KW-0472">Membrane</keyword>
<dbReference type="GO" id="GO:0006508">
    <property type="term" value="P:proteolysis"/>
    <property type="evidence" value="ECO:0007669"/>
    <property type="project" value="UniProtKB-KW"/>
</dbReference>
<feature type="region of interest" description="Disordered" evidence="8">
    <location>
        <begin position="1"/>
        <end position="20"/>
    </location>
</feature>
<dbReference type="Pfam" id="PF01694">
    <property type="entry name" value="Rhomboid"/>
    <property type="match status" value="1"/>
</dbReference>
<evidence type="ECO:0000313" key="12">
    <source>
        <dbReference type="Proteomes" id="UP000641932"/>
    </source>
</evidence>
<evidence type="ECO:0000256" key="8">
    <source>
        <dbReference type="SAM" id="MobiDB-lite"/>
    </source>
</evidence>
<evidence type="ECO:0000256" key="1">
    <source>
        <dbReference type="ARBA" id="ARBA00004141"/>
    </source>
</evidence>
<evidence type="ECO:0000256" key="3">
    <source>
        <dbReference type="ARBA" id="ARBA00022670"/>
    </source>
</evidence>
<dbReference type="EMBL" id="BMMS01000013">
    <property type="protein sequence ID" value="GGO89752.1"/>
    <property type="molecule type" value="Genomic_DNA"/>
</dbReference>
<keyword evidence="12" id="KW-1185">Reference proteome</keyword>
<keyword evidence="4 9" id="KW-0812">Transmembrane</keyword>
<evidence type="ECO:0000256" key="4">
    <source>
        <dbReference type="ARBA" id="ARBA00022692"/>
    </source>
</evidence>
<comment type="similarity">
    <text evidence="2">Belongs to the peptidase S54 family.</text>
</comment>
<dbReference type="PANTHER" id="PTHR43066">
    <property type="entry name" value="RHOMBOID-RELATED PROTEIN"/>
    <property type="match status" value="1"/>
</dbReference>
<sequence length="206" mass="21535">MAHDPLFDRPVPPAGPRTGRRGALADARAAALVMAAWVGLLWLLEAVDTAGGHALDTYGVVPRHPGELRDVIPSAFIHFGYGHLAANTLPLFVLGFLAAARGGLGRFFGVATTIIVVSGMGVWLVAPSHTNTAGASGLIFGLFGYLVTRGFVDRKPLDIAVGLGVAGLYWSILWGVLPSGNGVSWQGHLFGLVGGLAAPFLFRRTT</sequence>
<evidence type="ECO:0000259" key="10">
    <source>
        <dbReference type="Pfam" id="PF01694"/>
    </source>
</evidence>
<comment type="subcellular location">
    <subcellularLocation>
        <location evidence="1">Membrane</location>
        <topology evidence="1">Multi-pass membrane protein</topology>
    </subcellularLocation>
</comment>
<feature type="transmembrane region" description="Helical" evidence="9">
    <location>
        <begin position="107"/>
        <end position="126"/>
    </location>
</feature>
<comment type="caution">
    <text evidence="11">The sequence shown here is derived from an EMBL/GenBank/DDBJ whole genome shotgun (WGS) entry which is preliminary data.</text>
</comment>
<feature type="transmembrane region" description="Helical" evidence="9">
    <location>
        <begin position="183"/>
        <end position="202"/>
    </location>
</feature>
<feature type="domain" description="Peptidase S54 rhomboid" evidence="10">
    <location>
        <begin position="66"/>
        <end position="204"/>
    </location>
</feature>
<dbReference type="InterPro" id="IPR022764">
    <property type="entry name" value="Peptidase_S54_rhomboid_dom"/>
</dbReference>
<accession>A0A917ZSV0</accession>
<protein>
    <submittedName>
        <fullName evidence="11">Rhomboid family intramembrane serine protease</fullName>
    </submittedName>
</protein>
<gene>
    <name evidence="11" type="ORF">GCM10012280_33720</name>
</gene>
<dbReference type="GO" id="GO:0016020">
    <property type="term" value="C:membrane"/>
    <property type="evidence" value="ECO:0007669"/>
    <property type="project" value="UniProtKB-SubCell"/>
</dbReference>
<feature type="transmembrane region" description="Helical" evidence="9">
    <location>
        <begin position="132"/>
        <end position="152"/>
    </location>
</feature>